<dbReference type="SUPFAM" id="SSF161098">
    <property type="entry name" value="MetI-like"/>
    <property type="match status" value="1"/>
</dbReference>
<proteinExistence type="inferred from homology"/>
<comment type="similarity">
    <text evidence="7">Belongs to the binding-protein-dependent transport system permease family.</text>
</comment>
<dbReference type="Gene3D" id="1.10.3720.10">
    <property type="entry name" value="MetI-like"/>
    <property type="match status" value="1"/>
</dbReference>
<name>A0A846Z3X6_9ACTN</name>
<feature type="transmembrane region" description="Helical" evidence="7">
    <location>
        <begin position="203"/>
        <end position="230"/>
    </location>
</feature>
<evidence type="ECO:0000256" key="3">
    <source>
        <dbReference type="ARBA" id="ARBA00022475"/>
    </source>
</evidence>
<dbReference type="PROSITE" id="PS50928">
    <property type="entry name" value="ABC_TM1"/>
    <property type="match status" value="1"/>
</dbReference>
<dbReference type="GO" id="GO:0055085">
    <property type="term" value="P:transmembrane transport"/>
    <property type="evidence" value="ECO:0007669"/>
    <property type="project" value="InterPro"/>
</dbReference>
<keyword evidence="5 7" id="KW-1133">Transmembrane helix</keyword>
<comment type="caution">
    <text evidence="10">The sequence shown here is derived from an EMBL/GenBank/DDBJ whole genome shotgun (WGS) entry which is preliminary data.</text>
</comment>
<feature type="compositionally biased region" description="Low complexity" evidence="8">
    <location>
        <begin position="14"/>
        <end position="23"/>
    </location>
</feature>
<evidence type="ECO:0000313" key="11">
    <source>
        <dbReference type="Proteomes" id="UP000579250"/>
    </source>
</evidence>
<comment type="subcellular location">
    <subcellularLocation>
        <location evidence="1 7">Cell membrane</location>
        <topology evidence="1 7">Multi-pass membrane protein</topology>
    </subcellularLocation>
</comment>
<evidence type="ECO:0000256" key="7">
    <source>
        <dbReference type="RuleBase" id="RU363032"/>
    </source>
</evidence>
<dbReference type="RefSeq" id="WP_067628570.1">
    <property type="nucleotide sequence ID" value="NZ_JAAXPI010000070.1"/>
</dbReference>
<evidence type="ECO:0000256" key="2">
    <source>
        <dbReference type="ARBA" id="ARBA00022448"/>
    </source>
</evidence>
<keyword evidence="6 7" id="KW-0472">Membrane</keyword>
<dbReference type="AlphaFoldDB" id="A0A846Z3X6"/>
<evidence type="ECO:0000313" key="10">
    <source>
        <dbReference type="EMBL" id="NKZ08060.1"/>
    </source>
</evidence>
<sequence>MSTVTMDGTSAGNRTAPAPRGTARAGAGRIASHAVMAVMAVYFLLPFWWLLVAATKNNDGLFGSQPLWFGGDFSLFGNLSELFTQSDGIYLKWLRNSALYSVVSGFGATAVAALAGYAFAKLRFPGRNALFATLLGLIMVPMTALVLPTYLLMSEIGLTDSVWAVILPSLLNPFGVYLLRVYAHDSVPDEMLEAARIDGAGEFRVFVSVALPAMRPALVTVLLFTMVATWNNFFLPLVMLSDDDLFPLTVGLRTWYQSATIGSGGGEALFNVIVAGSLVAIVPLIIAFLLLQRYWRGGLTIGALK</sequence>
<feature type="transmembrane region" description="Helical" evidence="7">
    <location>
        <begin position="162"/>
        <end position="182"/>
    </location>
</feature>
<dbReference type="InterPro" id="IPR035906">
    <property type="entry name" value="MetI-like_sf"/>
</dbReference>
<feature type="transmembrane region" description="Helical" evidence="7">
    <location>
        <begin position="98"/>
        <end position="120"/>
    </location>
</feature>
<dbReference type="EMBL" id="JAAXPI010000070">
    <property type="protein sequence ID" value="NKZ08060.1"/>
    <property type="molecule type" value="Genomic_DNA"/>
</dbReference>
<keyword evidence="11" id="KW-1185">Reference proteome</keyword>
<dbReference type="InterPro" id="IPR000515">
    <property type="entry name" value="MetI-like"/>
</dbReference>
<dbReference type="PANTHER" id="PTHR43744:SF12">
    <property type="entry name" value="ABC TRANSPORTER PERMEASE PROTEIN MG189-RELATED"/>
    <property type="match status" value="1"/>
</dbReference>
<evidence type="ECO:0000256" key="1">
    <source>
        <dbReference type="ARBA" id="ARBA00004651"/>
    </source>
</evidence>
<organism evidence="10 11">
    <name type="scientific">Actinomadura latina</name>
    <dbReference type="NCBI Taxonomy" id="163603"/>
    <lineage>
        <taxon>Bacteria</taxon>
        <taxon>Bacillati</taxon>
        <taxon>Actinomycetota</taxon>
        <taxon>Actinomycetes</taxon>
        <taxon>Streptosporangiales</taxon>
        <taxon>Thermomonosporaceae</taxon>
        <taxon>Actinomadura</taxon>
    </lineage>
</organism>
<feature type="compositionally biased region" description="Polar residues" evidence="8">
    <location>
        <begin position="1"/>
        <end position="13"/>
    </location>
</feature>
<gene>
    <name evidence="10" type="ORF">HGB48_30660</name>
</gene>
<dbReference type="Pfam" id="PF00528">
    <property type="entry name" value="BPD_transp_1"/>
    <property type="match status" value="1"/>
</dbReference>
<dbReference type="GO" id="GO:0005886">
    <property type="term" value="C:plasma membrane"/>
    <property type="evidence" value="ECO:0007669"/>
    <property type="project" value="UniProtKB-SubCell"/>
</dbReference>
<evidence type="ECO:0000256" key="6">
    <source>
        <dbReference type="ARBA" id="ARBA00023136"/>
    </source>
</evidence>
<accession>A0A846Z3X6</accession>
<feature type="transmembrane region" description="Helical" evidence="7">
    <location>
        <begin position="30"/>
        <end position="51"/>
    </location>
</feature>
<feature type="domain" description="ABC transmembrane type-1" evidence="9">
    <location>
        <begin position="94"/>
        <end position="291"/>
    </location>
</feature>
<evidence type="ECO:0000256" key="8">
    <source>
        <dbReference type="SAM" id="MobiDB-lite"/>
    </source>
</evidence>
<dbReference type="CDD" id="cd06261">
    <property type="entry name" value="TM_PBP2"/>
    <property type="match status" value="1"/>
</dbReference>
<keyword evidence="4 7" id="KW-0812">Transmembrane</keyword>
<reference evidence="10 11" key="1">
    <citation type="submission" date="2020-04" db="EMBL/GenBank/DDBJ databases">
        <title>MicrobeNet Type strains.</title>
        <authorList>
            <person name="Nicholson A.C."/>
        </authorList>
    </citation>
    <scope>NUCLEOTIDE SEQUENCE [LARGE SCALE GENOMIC DNA]</scope>
    <source>
        <strain evidence="10 11">ATCC BAA-277</strain>
    </source>
</reference>
<dbReference type="PANTHER" id="PTHR43744">
    <property type="entry name" value="ABC TRANSPORTER PERMEASE PROTEIN MG189-RELATED-RELATED"/>
    <property type="match status" value="1"/>
</dbReference>
<feature type="transmembrane region" description="Helical" evidence="7">
    <location>
        <begin position="129"/>
        <end position="150"/>
    </location>
</feature>
<feature type="transmembrane region" description="Helical" evidence="7">
    <location>
        <begin position="268"/>
        <end position="291"/>
    </location>
</feature>
<keyword evidence="3" id="KW-1003">Cell membrane</keyword>
<feature type="region of interest" description="Disordered" evidence="8">
    <location>
        <begin position="1"/>
        <end position="23"/>
    </location>
</feature>
<evidence type="ECO:0000256" key="5">
    <source>
        <dbReference type="ARBA" id="ARBA00022989"/>
    </source>
</evidence>
<evidence type="ECO:0000256" key="4">
    <source>
        <dbReference type="ARBA" id="ARBA00022692"/>
    </source>
</evidence>
<dbReference type="Proteomes" id="UP000579250">
    <property type="component" value="Unassembled WGS sequence"/>
</dbReference>
<protein>
    <submittedName>
        <fullName evidence="10">Carbohydrate ABC transporter permease</fullName>
    </submittedName>
</protein>
<evidence type="ECO:0000259" key="9">
    <source>
        <dbReference type="PROSITE" id="PS50928"/>
    </source>
</evidence>
<keyword evidence="2 7" id="KW-0813">Transport</keyword>